<evidence type="ECO:0000256" key="5">
    <source>
        <dbReference type="ARBA" id="ARBA00023163"/>
    </source>
</evidence>
<comment type="function">
    <text evidence="7">TFIIA is a component of the transcription machinery of RNA polymerase II and plays an important role in transcriptional activation. TFIIA in a complex with TBP mediates transcriptional activity.</text>
</comment>
<proteinExistence type="inferred from homology"/>
<dbReference type="Gene3D" id="1.10.287.190">
    <property type="entry name" value="Transcription factor IIA gamma subunit, alpha-helical domain"/>
    <property type="match status" value="1"/>
</dbReference>
<keyword evidence="12" id="KW-0396">Initiation factor</keyword>
<evidence type="ECO:0000259" key="11">
    <source>
        <dbReference type="Pfam" id="PF02751"/>
    </source>
</evidence>
<dbReference type="SUPFAM" id="SSF47396">
    <property type="entry name" value="Transcription factor IIA (TFIIA), alpha-helical domain"/>
    <property type="match status" value="1"/>
</dbReference>
<evidence type="ECO:0000256" key="3">
    <source>
        <dbReference type="ARBA" id="ARBA00019928"/>
    </source>
</evidence>
<feature type="domain" description="Transcription initiation factor IIA gamma subunit C-terminal" evidence="11">
    <location>
        <begin position="72"/>
        <end position="112"/>
    </location>
</feature>
<dbReference type="GO" id="GO:0005672">
    <property type="term" value="C:transcription factor TFIIA complex"/>
    <property type="evidence" value="ECO:0007669"/>
    <property type="project" value="InterPro"/>
</dbReference>
<dbReference type="InterPro" id="IPR009088">
    <property type="entry name" value="TFIIA_b-brl"/>
</dbReference>
<dbReference type="InterPro" id="IPR003194">
    <property type="entry name" value="TFIIA_gsu"/>
</dbReference>
<feature type="domain" description="Transcription initiation factor IIA gamma subunit N-terminal" evidence="10">
    <location>
        <begin position="17"/>
        <end position="61"/>
    </location>
</feature>
<evidence type="ECO:0000256" key="4">
    <source>
        <dbReference type="ARBA" id="ARBA00023015"/>
    </source>
</evidence>
<evidence type="ECO:0000313" key="12">
    <source>
        <dbReference type="EMBL" id="KAA8913877.1"/>
    </source>
</evidence>
<dbReference type="InterPro" id="IPR015871">
    <property type="entry name" value="TFIIA_gsu_C"/>
</dbReference>
<evidence type="ECO:0000256" key="1">
    <source>
        <dbReference type="ARBA" id="ARBA00004123"/>
    </source>
</evidence>
<dbReference type="InterPro" id="IPR009083">
    <property type="entry name" value="TFIIA_a-hlx"/>
</dbReference>
<dbReference type="PANTHER" id="PTHR10966">
    <property type="entry name" value="TRANSCRIPTION INITIATION FACTOR IIA SUBUNIT 2"/>
    <property type="match status" value="1"/>
</dbReference>
<dbReference type="InParanoid" id="A0A5J5F954"/>
<name>A0A5J5F954_9PEZI</name>
<keyword evidence="4" id="KW-0805">Transcription regulation</keyword>
<dbReference type="Proteomes" id="UP000326924">
    <property type="component" value="Unassembled WGS sequence"/>
</dbReference>
<evidence type="ECO:0000256" key="2">
    <source>
        <dbReference type="ARBA" id="ARBA00007675"/>
    </source>
</evidence>
<dbReference type="AlphaFoldDB" id="A0A5J5F954"/>
<dbReference type="InterPro" id="IPR015872">
    <property type="entry name" value="TFIIA_gsu_N"/>
</dbReference>
<reference evidence="12 13" key="1">
    <citation type="submission" date="2019-09" db="EMBL/GenBank/DDBJ databases">
        <title>Draft genome of the ectomycorrhizal ascomycete Sphaerosporella brunnea.</title>
        <authorList>
            <consortium name="DOE Joint Genome Institute"/>
            <person name="Benucci G.M."/>
            <person name="Marozzi G."/>
            <person name="Antonielli L."/>
            <person name="Sanchez S."/>
            <person name="Marco P."/>
            <person name="Wang X."/>
            <person name="Falini L.B."/>
            <person name="Barry K."/>
            <person name="Haridas S."/>
            <person name="Lipzen A."/>
            <person name="Labutti K."/>
            <person name="Grigoriev I.V."/>
            <person name="Murat C."/>
            <person name="Martin F."/>
            <person name="Albertini E."/>
            <person name="Donnini D."/>
            <person name="Bonito G."/>
        </authorList>
    </citation>
    <scope>NUCLEOTIDE SEQUENCE [LARGE SCALE GENOMIC DNA]</scope>
    <source>
        <strain evidence="12 13">Sb_GMNB300</strain>
    </source>
</reference>
<dbReference type="EMBL" id="VXIS01000011">
    <property type="protein sequence ID" value="KAA8913877.1"/>
    <property type="molecule type" value="Genomic_DNA"/>
</dbReference>
<protein>
    <recommendedName>
        <fullName evidence="3">Transcription initiation factor IIA subunit 2</fullName>
    </recommendedName>
    <alternativeName>
        <fullName evidence="9">General transcription factor IIA subunit 2</fullName>
    </alternativeName>
    <alternativeName>
        <fullName evidence="8">Transcription initiation factor IIA small chain</fullName>
    </alternativeName>
</protein>
<evidence type="ECO:0000259" key="10">
    <source>
        <dbReference type="Pfam" id="PF02268"/>
    </source>
</evidence>
<keyword evidence="5" id="KW-0804">Transcription</keyword>
<dbReference type="SUPFAM" id="SSF50784">
    <property type="entry name" value="Transcription factor IIA (TFIIA), beta-barrel domain"/>
    <property type="match status" value="1"/>
</dbReference>
<comment type="caution">
    <text evidence="12">The sequence shown here is derived from an EMBL/GenBank/DDBJ whole genome shotgun (WGS) entry which is preliminary data.</text>
</comment>
<evidence type="ECO:0000256" key="9">
    <source>
        <dbReference type="ARBA" id="ARBA00032215"/>
    </source>
</evidence>
<organism evidence="12 13">
    <name type="scientific">Sphaerosporella brunnea</name>
    <dbReference type="NCBI Taxonomy" id="1250544"/>
    <lineage>
        <taxon>Eukaryota</taxon>
        <taxon>Fungi</taxon>
        <taxon>Dikarya</taxon>
        <taxon>Ascomycota</taxon>
        <taxon>Pezizomycotina</taxon>
        <taxon>Pezizomycetes</taxon>
        <taxon>Pezizales</taxon>
        <taxon>Pyronemataceae</taxon>
        <taxon>Sphaerosporella</taxon>
    </lineage>
</organism>
<keyword evidence="13" id="KW-1185">Reference proteome</keyword>
<dbReference type="Gene3D" id="2.30.18.10">
    <property type="entry name" value="Transcription factor IIA (TFIIA), beta-barrel domain"/>
    <property type="match status" value="1"/>
</dbReference>
<comment type="subcellular location">
    <subcellularLocation>
        <location evidence="1">Nucleus</location>
    </subcellularLocation>
</comment>
<dbReference type="CDD" id="cd10145">
    <property type="entry name" value="TFIIA_gamma_N"/>
    <property type="match status" value="1"/>
</dbReference>
<dbReference type="GO" id="GO:0006367">
    <property type="term" value="P:transcription initiation at RNA polymerase II promoter"/>
    <property type="evidence" value="ECO:0007669"/>
    <property type="project" value="InterPro"/>
</dbReference>
<dbReference type="GO" id="GO:0003743">
    <property type="term" value="F:translation initiation factor activity"/>
    <property type="evidence" value="ECO:0007669"/>
    <property type="project" value="UniProtKB-KW"/>
</dbReference>
<keyword evidence="12" id="KW-0648">Protein biosynthesis</keyword>
<gene>
    <name evidence="12" type="ORF">FN846DRAFT_1018522</name>
</gene>
<keyword evidence="6" id="KW-0539">Nucleus</keyword>
<evidence type="ECO:0000256" key="8">
    <source>
        <dbReference type="ARBA" id="ARBA00029848"/>
    </source>
</evidence>
<dbReference type="OrthoDB" id="586585at2759"/>
<accession>A0A5J5F954</accession>
<evidence type="ECO:0000256" key="6">
    <source>
        <dbReference type="ARBA" id="ARBA00023242"/>
    </source>
</evidence>
<comment type="similarity">
    <text evidence="2">Belongs to the TFIIA subunit 2 family.</text>
</comment>
<sequence length="177" mass="20052">MNTLSKPVKPLPLAISELYRGSSMGRTLIDAVDELVIAGKIPPALAAKVLQHFDEQMAKVLREQVGSHVNLKGTMKRFNNISDVWLWNVEDALISVDRQKPMRVDRLKIVAMASKVVGRPASPENDSEKNPRAIDPFFRKRRIKKNGVEWKKAQKKLVKKEELEKNSKLEAGMELEL</sequence>
<dbReference type="Pfam" id="PF02751">
    <property type="entry name" value="TFIIA_gamma_C"/>
    <property type="match status" value="1"/>
</dbReference>
<evidence type="ECO:0000256" key="7">
    <source>
        <dbReference type="ARBA" id="ARBA00024733"/>
    </source>
</evidence>
<dbReference type="Pfam" id="PF02268">
    <property type="entry name" value="TFIIA_gamma_N"/>
    <property type="match status" value="1"/>
</dbReference>
<evidence type="ECO:0000313" key="13">
    <source>
        <dbReference type="Proteomes" id="UP000326924"/>
    </source>
</evidence>